<proteinExistence type="predicted"/>
<dbReference type="EMBL" id="CP014859">
    <property type="protein sequence ID" value="AOS63731.1"/>
    <property type="molecule type" value="Genomic_DNA"/>
</dbReference>
<sequence>MSTEDIAGTEEQVVGQEPQEPVVFTAPKPAEQLHELDFLLGAFRAEYAEVSFDPPKTGVSFWTTETAMDGHVYEMVQDVPGPGILARWTFGWDTVGQNYFTTYYDNWGNHGSTRCQGWEDGKLNFSGEYFAFGSKFVFNEQFTIVDADHYRKEGSVKEGDDWRLLDVIECYRITDPEA</sequence>
<keyword evidence="2" id="KW-1185">Reference proteome</keyword>
<dbReference type="KEGG" id="ahm:TL08_14610"/>
<reference evidence="2" key="1">
    <citation type="submission" date="2016-03" db="EMBL/GenBank/DDBJ databases">
        <title>Complete genome sequence of the type strain Actinoalloteichus hymeniacidonis DSM 45092.</title>
        <authorList>
            <person name="Schaffert L."/>
            <person name="Albersmeier A."/>
            <person name="Winkler A."/>
            <person name="Kalinowski J."/>
            <person name="Zotchev S."/>
            <person name="Ruckert C."/>
        </authorList>
    </citation>
    <scope>NUCLEOTIDE SEQUENCE [LARGE SCALE GENOMIC DNA]</scope>
    <source>
        <strain evidence="2">HPA177(T) (DSM 45092(T))</strain>
    </source>
</reference>
<accession>A0AAC9HR76</accession>
<protein>
    <recommendedName>
        <fullName evidence="3">DUF1579 domain-containing protein</fullName>
    </recommendedName>
</protein>
<evidence type="ECO:0000313" key="1">
    <source>
        <dbReference type="EMBL" id="AOS63731.1"/>
    </source>
</evidence>
<dbReference type="RefSeq" id="WP_069849609.1">
    <property type="nucleotide sequence ID" value="NZ_CP014859.1"/>
</dbReference>
<dbReference type="AlphaFoldDB" id="A0AAC9HR76"/>
<gene>
    <name evidence="1" type="ORF">TL08_14610</name>
</gene>
<organism evidence="1 2">
    <name type="scientific">Actinoalloteichus hymeniacidonis</name>
    <dbReference type="NCBI Taxonomy" id="340345"/>
    <lineage>
        <taxon>Bacteria</taxon>
        <taxon>Bacillati</taxon>
        <taxon>Actinomycetota</taxon>
        <taxon>Actinomycetes</taxon>
        <taxon>Pseudonocardiales</taxon>
        <taxon>Pseudonocardiaceae</taxon>
        <taxon>Actinoalloteichus</taxon>
    </lineage>
</organism>
<dbReference type="Proteomes" id="UP000095210">
    <property type="component" value="Chromosome"/>
</dbReference>
<evidence type="ECO:0008006" key="3">
    <source>
        <dbReference type="Google" id="ProtNLM"/>
    </source>
</evidence>
<name>A0AAC9HR76_9PSEU</name>
<evidence type="ECO:0000313" key="2">
    <source>
        <dbReference type="Proteomes" id="UP000095210"/>
    </source>
</evidence>